<dbReference type="GO" id="GO:0009055">
    <property type="term" value="F:electron transfer activity"/>
    <property type="evidence" value="ECO:0007669"/>
    <property type="project" value="InterPro"/>
</dbReference>
<dbReference type="GO" id="GO:0046872">
    <property type="term" value="F:metal ion binding"/>
    <property type="evidence" value="ECO:0007669"/>
    <property type="project" value="UniProtKB-KW"/>
</dbReference>
<dbReference type="EMBL" id="FOUF01000055">
    <property type="protein sequence ID" value="SFM92309.1"/>
    <property type="molecule type" value="Genomic_DNA"/>
</dbReference>
<dbReference type="PANTHER" id="PTHR30600">
    <property type="entry name" value="CYTOCHROME C PEROXIDASE-RELATED"/>
    <property type="match status" value="1"/>
</dbReference>
<feature type="domain" description="Cytochrome c" evidence="6">
    <location>
        <begin position="101"/>
        <end position="192"/>
    </location>
</feature>
<sequence length="574" mass="62591">MSKIGFTSRIGGIVSAFALLLPTLSFAAEPVIVDQGTKWTDTDRKDFYSRDQGSRLMPLQWIIALKQPNGEPFMADNLGRYGYLPNETSHPAGMPIGFTIANGQNGQEIGMNCAACHTRQIEVAGTRYRIDGGPGIVDFQSFLADLDVAVNTVLTNQQAFTDFAHAVLGPSPTSQAMDELKKSVAAWHLPYHTLMTRALPAQPWGPARLDAVSMIFNRLAGLDIGPSPTYMIPENIQPAIAPVRYPFLWNAAIQDKTQWPGFASNGNDILGLARNLGEVYGVFAIFHPKKDSWRLLGIDYLANNSANFQGLSALEDLIKKIGPPKWPWAIDQALADKGKAIYARKTEDGGCAECHGITPGKTRFLDQKTWNTPILDVGTDSREYEVLSRTVKTGVLEGAKIPFLAAPLKPVDTAFNVLGTAVLGSILQHYVPVLMKVEDVAQAIGLKSPFPPETESLKEAYIAPTTSEENPSYAYESRVLEGIWAAAPYLHNGSVPTLAELLKPAAERVSSFKIGPAYDIVNVGLATEQTKFDYTLQTTDCSDRNSGNSRCGHEFGTTLSPDEKKALLEYLKTL</sequence>
<evidence type="ECO:0000256" key="1">
    <source>
        <dbReference type="ARBA" id="ARBA00022617"/>
    </source>
</evidence>
<dbReference type="PANTHER" id="PTHR30600:SF9">
    <property type="entry name" value="BLR7738 PROTEIN"/>
    <property type="match status" value="1"/>
</dbReference>
<dbReference type="InterPro" id="IPR051395">
    <property type="entry name" value="Cytochrome_c_Peroxidase/MauG"/>
</dbReference>
<keyword evidence="1 4" id="KW-0349">Heme</keyword>
<evidence type="ECO:0000256" key="4">
    <source>
        <dbReference type="PROSITE-ProRule" id="PRU00433"/>
    </source>
</evidence>
<feature type="chain" id="PRO_5011716585" description="Cytochrome c domain-containing protein" evidence="5">
    <location>
        <begin position="28"/>
        <end position="574"/>
    </location>
</feature>
<organism evidence="7 8">
    <name type="scientific">Nitrosomonas nitrosa</name>
    <dbReference type="NCBI Taxonomy" id="52442"/>
    <lineage>
        <taxon>Bacteria</taxon>
        <taxon>Pseudomonadati</taxon>
        <taxon>Pseudomonadota</taxon>
        <taxon>Betaproteobacteria</taxon>
        <taxon>Nitrosomonadales</taxon>
        <taxon>Nitrosomonadaceae</taxon>
        <taxon>Nitrosomonas</taxon>
    </lineage>
</organism>
<proteinExistence type="predicted"/>
<dbReference type="Pfam" id="PF21419">
    <property type="entry name" value="RoxA-like_Cyt-c"/>
    <property type="match status" value="1"/>
</dbReference>
<dbReference type="STRING" id="52442.SAMN05421880_1551"/>
<accession>A0A1I4UTJ8</accession>
<reference evidence="7 8" key="1">
    <citation type="submission" date="2016-10" db="EMBL/GenBank/DDBJ databases">
        <authorList>
            <person name="de Groot N.N."/>
        </authorList>
    </citation>
    <scope>NUCLEOTIDE SEQUENCE [LARGE SCALE GENOMIC DNA]</scope>
    <source>
        <strain evidence="7 8">Nm146</strain>
    </source>
</reference>
<evidence type="ECO:0000259" key="6">
    <source>
        <dbReference type="PROSITE" id="PS51007"/>
    </source>
</evidence>
<dbReference type="PROSITE" id="PS51007">
    <property type="entry name" value="CYTC"/>
    <property type="match status" value="2"/>
</dbReference>
<evidence type="ECO:0000256" key="5">
    <source>
        <dbReference type="SAM" id="SignalP"/>
    </source>
</evidence>
<gene>
    <name evidence="7" type="ORF">SAMN05421880_1551</name>
</gene>
<keyword evidence="8" id="KW-1185">Reference proteome</keyword>
<dbReference type="GO" id="GO:0020037">
    <property type="term" value="F:heme binding"/>
    <property type="evidence" value="ECO:0007669"/>
    <property type="project" value="InterPro"/>
</dbReference>
<evidence type="ECO:0000313" key="7">
    <source>
        <dbReference type="EMBL" id="SFM92309.1"/>
    </source>
</evidence>
<dbReference type="InterPro" id="IPR009056">
    <property type="entry name" value="Cyt_c-like_dom"/>
</dbReference>
<dbReference type="AlphaFoldDB" id="A0A1I4UTJ8"/>
<evidence type="ECO:0000256" key="3">
    <source>
        <dbReference type="ARBA" id="ARBA00023004"/>
    </source>
</evidence>
<keyword evidence="2 4" id="KW-0479">Metal-binding</keyword>
<evidence type="ECO:0000313" key="8">
    <source>
        <dbReference type="Proteomes" id="UP000199561"/>
    </source>
</evidence>
<dbReference type="InterPro" id="IPR036909">
    <property type="entry name" value="Cyt_c-like_dom_sf"/>
</dbReference>
<feature type="signal peptide" evidence="5">
    <location>
        <begin position="1"/>
        <end position="27"/>
    </location>
</feature>
<dbReference type="SUPFAM" id="SSF46626">
    <property type="entry name" value="Cytochrome c"/>
    <property type="match status" value="1"/>
</dbReference>
<dbReference type="GO" id="GO:0004130">
    <property type="term" value="F:cytochrome-c peroxidase activity"/>
    <property type="evidence" value="ECO:0007669"/>
    <property type="project" value="TreeGrafter"/>
</dbReference>
<protein>
    <recommendedName>
        <fullName evidence="6">Cytochrome c domain-containing protein</fullName>
    </recommendedName>
</protein>
<dbReference type="InterPro" id="IPR047758">
    <property type="entry name" value="CytoC_perox"/>
</dbReference>
<keyword evidence="5" id="KW-0732">Signal</keyword>
<dbReference type="NCBIfam" id="NF040606">
    <property type="entry name" value="CytoC_perox"/>
    <property type="match status" value="1"/>
</dbReference>
<dbReference type="Gene3D" id="1.10.760.10">
    <property type="entry name" value="Cytochrome c-like domain"/>
    <property type="match status" value="1"/>
</dbReference>
<dbReference type="RefSeq" id="WP_090672642.1">
    <property type="nucleotide sequence ID" value="NZ_FOUF01000055.1"/>
</dbReference>
<dbReference type="Proteomes" id="UP000199561">
    <property type="component" value="Unassembled WGS sequence"/>
</dbReference>
<feature type="domain" description="Cytochrome c" evidence="6">
    <location>
        <begin position="333"/>
        <end position="574"/>
    </location>
</feature>
<keyword evidence="3 4" id="KW-0408">Iron</keyword>
<name>A0A1I4UTJ8_9PROT</name>
<evidence type="ECO:0000256" key="2">
    <source>
        <dbReference type="ARBA" id="ARBA00022723"/>
    </source>
</evidence>